<dbReference type="InterPro" id="IPR023459">
    <property type="entry name" value="Tscrpt_elong_fac_GreA/B_fam"/>
</dbReference>
<dbReference type="GO" id="GO:0070063">
    <property type="term" value="F:RNA polymerase binding"/>
    <property type="evidence" value="ECO:0007669"/>
    <property type="project" value="InterPro"/>
</dbReference>
<sequence>MKKAAPTLVLRNDDHEILTSYLSSQELSGNHSIEALQAELKKAKLVSKEEFPEDAIRLNSRVKVKDANNGKEMELMVVMPDDADIKQRKISVTAPVGIALIGFRKGQKVGWQVPAGMKTFTITDVVNQD</sequence>
<dbReference type="OrthoDB" id="192847at2"/>
<dbReference type="PANTHER" id="PTHR30437">
    <property type="entry name" value="TRANSCRIPTION ELONGATION FACTOR GREA"/>
    <property type="match status" value="1"/>
</dbReference>
<reference evidence="2 3" key="1">
    <citation type="submission" date="2019-07" db="EMBL/GenBank/DDBJ databases">
        <title>Whole genome shotgun sequence of Chitinophaga cymbidii NBRC 109752.</title>
        <authorList>
            <person name="Hosoyama A."/>
            <person name="Uohara A."/>
            <person name="Ohji S."/>
            <person name="Ichikawa N."/>
        </authorList>
    </citation>
    <scope>NUCLEOTIDE SEQUENCE [LARGE SCALE GENOMIC DNA]</scope>
    <source>
        <strain evidence="2 3">NBRC 109752</strain>
    </source>
</reference>
<dbReference type="NCBIfam" id="NF004396">
    <property type="entry name" value="PRK05753.1"/>
    <property type="match status" value="1"/>
</dbReference>
<evidence type="ECO:0000313" key="3">
    <source>
        <dbReference type="Proteomes" id="UP000321436"/>
    </source>
</evidence>
<evidence type="ECO:0000313" key="2">
    <source>
        <dbReference type="EMBL" id="GEP97243.1"/>
    </source>
</evidence>
<dbReference type="RefSeq" id="WP_146864626.1">
    <property type="nucleotide sequence ID" value="NZ_BKAU01000004.1"/>
</dbReference>
<accession>A0A512RNH4</accession>
<dbReference type="Gene3D" id="3.10.50.30">
    <property type="entry name" value="Transcription elongation factor, GreA/GreB, C-terminal domain"/>
    <property type="match status" value="1"/>
</dbReference>
<feature type="domain" description="Transcription elongation factor GreA/GreB C-terminal" evidence="1">
    <location>
        <begin position="52"/>
        <end position="125"/>
    </location>
</feature>
<dbReference type="GO" id="GO:0006354">
    <property type="term" value="P:DNA-templated transcription elongation"/>
    <property type="evidence" value="ECO:0007669"/>
    <property type="project" value="TreeGrafter"/>
</dbReference>
<keyword evidence="2" id="KW-0418">Kinase</keyword>
<keyword evidence="3" id="KW-1185">Reference proteome</keyword>
<dbReference type="PANTHER" id="PTHR30437:SF5">
    <property type="entry name" value="REGULATOR OF NUCLEOSIDE DIPHOSPHATE KINASE"/>
    <property type="match status" value="1"/>
</dbReference>
<dbReference type="EMBL" id="BKAU01000004">
    <property type="protein sequence ID" value="GEP97243.1"/>
    <property type="molecule type" value="Genomic_DNA"/>
</dbReference>
<dbReference type="GO" id="GO:0003677">
    <property type="term" value="F:DNA binding"/>
    <property type="evidence" value="ECO:0007669"/>
    <property type="project" value="InterPro"/>
</dbReference>
<name>A0A512RNH4_9BACT</name>
<dbReference type="SUPFAM" id="SSF54534">
    <property type="entry name" value="FKBP-like"/>
    <property type="match status" value="1"/>
</dbReference>
<evidence type="ECO:0000259" key="1">
    <source>
        <dbReference type="Pfam" id="PF01272"/>
    </source>
</evidence>
<dbReference type="AlphaFoldDB" id="A0A512RNH4"/>
<comment type="caution">
    <text evidence="2">The sequence shown here is derived from an EMBL/GenBank/DDBJ whole genome shotgun (WGS) entry which is preliminary data.</text>
</comment>
<organism evidence="2 3">
    <name type="scientific">Chitinophaga cymbidii</name>
    <dbReference type="NCBI Taxonomy" id="1096750"/>
    <lineage>
        <taxon>Bacteria</taxon>
        <taxon>Pseudomonadati</taxon>
        <taxon>Bacteroidota</taxon>
        <taxon>Chitinophagia</taxon>
        <taxon>Chitinophagales</taxon>
        <taxon>Chitinophagaceae</taxon>
        <taxon>Chitinophaga</taxon>
    </lineage>
</organism>
<dbReference type="GO" id="GO:0016301">
    <property type="term" value="F:kinase activity"/>
    <property type="evidence" value="ECO:0007669"/>
    <property type="project" value="UniProtKB-KW"/>
</dbReference>
<gene>
    <name evidence="2" type="ORF">CCY01nite_35030</name>
</gene>
<protein>
    <submittedName>
        <fullName evidence="2">Nucleoside diphosphate kinase regulator</fullName>
    </submittedName>
</protein>
<dbReference type="GO" id="GO:0032784">
    <property type="term" value="P:regulation of DNA-templated transcription elongation"/>
    <property type="evidence" value="ECO:0007669"/>
    <property type="project" value="InterPro"/>
</dbReference>
<dbReference type="InterPro" id="IPR036953">
    <property type="entry name" value="GreA/GreB_C_sf"/>
</dbReference>
<proteinExistence type="predicted"/>
<dbReference type="Pfam" id="PF01272">
    <property type="entry name" value="GreA_GreB"/>
    <property type="match status" value="1"/>
</dbReference>
<dbReference type="Proteomes" id="UP000321436">
    <property type="component" value="Unassembled WGS sequence"/>
</dbReference>
<dbReference type="InterPro" id="IPR001437">
    <property type="entry name" value="Tscrpt_elong_fac_GreA/B_C"/>
</dbReference>
<keyword evidence="2" id="KW-0808">Transferase</keyword>